<feature type="transmembrane region" description="Helical" evidence="2">
    <location>
        <begin position="227"/>
        <end position="247"/>
    </location>
</feature>
<dbReference type="RefSeq" id="WP_258568016.1">
    <property type="nucleotide sequence ID" value="NZ_CP092900.1"/>
</dbReference>
<evidence type="ECO:0000313" key="4">
    <source>
        <dbReference type="Proteomes" id="UP001055955"/>
    </source>
</evidence>
<protein>
    <submittedName>
        <fullName evidence="3">Uncharacterized protein</fullName>
    </submittedName>
</protein>
<feature type="region of interest" description="Disordered" evidence="1">
    <location>
        <begin position="526"/>
        <end position="546"/>
    </location>
</feature>
<gene>
    <name evidence="3" type="ORF">MMH89_03210</name>
</gene>
<organism evidence="3 4">
    <name type="scientific">Candidatus Comchoanobacter bicostacola</name>
    <dbReference type="NCBI Taxonomy" id="2919598"/>
    <lineage>
        <taxon>Bacteria</taxon>
        <taxon>Pseudomonadati</taxon>
        <taxon>Pseudomonadota</taxon>
        <taxon>Gammaproteobacteria</taxon>
        <taxon>Candidatus Comchoanobacterales</taxon>
        <taxon>Candidatus Comchoanobacteraceae</taxon>
        <taxon>Candidatus Comchoanobacter</taxon>
    </lineage>
</organism>
<feature type="transmembrane region" description="Helical" evidence="2">
    <location>
        <begin position="259"/>
        <end position="277"/>
    </location>
</feature>
<keyword evidence="4" id="KW-1185">Reference proteome</keyword>
<keyword evidence="2" id="KW-0812">Transmembrane</keyword>
<name>A0ABY5DIN6_9GAMM</name>
<evidence type="ECO:0000256" key="1">
    <source>
        <dbReference type="SAM" id="MobiDB-lite"/>
    </source>
</evidence>
<feature type="transmembrane region" description="Helical" evidence="2">
    <location>
        <begin position="360"/>
        <end position="379"/>
    </location>
</feature>
<accession>A0ABY5DIN6</accession>
<feature type="transmembrane region" description="Helical" evidence="2">
    <location>
        <begin position="158"/>
        <end position="186"/>
    </location>
</feature>
<keyword evidence="2" id="KW-1133">Transmembrane helix</keyword>
<evidence type="ECO:0000313" key="3">
    <source>
        <dbReference type="EMBL" id="UTC24231.1"/>
    </source>
</evidence>
<dbReference type="Proteomes" id="UP001055955">
    <property type="component" value="Chromosome"/>
</dbReference>
<feature type="transmembrane region" description="Helical" evidence="2">
    <location>
        <begin position="331"/>
        <end position="354"/>
    </location>
</feature>
<proteinExistence type="predicted"/>
<feature type="transmembrane region" description="Helical" evidence="2">
    <location>
        <begin position="41"/>
        <end position="59"/>
    </location>
</feature>
<dbReference type="EMBL" id="CP092900">
    <property type="protein sequence ID" value="UTC24231.1"/>
    <property type="molecule type" value="Genomic_DNA"/>
</dbReference>
<reference evidence="3 4" key="1">
    <citation type="journal article" date="2022" name="Nat. Microbiol.">
        <title>The microbiome of a bacterivorous marine choanoflagellate contains a resource-demanding obligate bacterial associate.</title>
        <authorList>
            <person name="Needham D.M."/>
            <person name="Poirier C."/>
            <person name="Bachy C."/>
            <person name="George E.E."/>
            <person name="Wilken S."/>
            <person name="Yung C.C.M."/>
            <person name="Limardo A.J."/>
            <person name="Morando M."/>
            <person name="Sudek L."/>
            <person name="Malmstrom R.R."/>
            <person name="Keeling P.J."/>
            <person name="Santoro A.E."/>
            <person name="Worden A.Z."/>
        </authorList>
    </citation>
    <scope>NUCLEOTIDE SEQUENCE [LARGE SCALE GENOMIC DNA]</scope>
    <source>
        <strain evidence="3 4">Comchoano-1</strain>
    </source>
</reference>
<keyword evidence="2" id="KW-0472">Membrane</keyword>
<evidence type="ECO:0000256" key="2">
    <source>
        <dbReference type="SAM" id="Phobius"/>
    </source>
</evidence>
<sequence>MSIEQVKQVIETVHNVKEVSDATLSMKALSVANSLDNSAKAFYAGILALFLSVVLKSFLGLQLEEMLGAVLLGYASGKYILHKVLPRFIKSVKTDDGKSIASSSEFEKAVDAENELQNKGEQLASKISNTSKSILTLTSIIYFLSHSAGPLFTKLGPIFQAIAVFLPGLQFAAIAIFALTTVYIVVKRIQEYRADQRSKSEESEKATLNLESSNINRKEVTVSKNTLVGIVGLTLMNAALITLQVSFEVLGAKVVMPTASIILFGFIAAYTLFYALPKGMYTIRLNMQKIDVKDVKVNDGVENDLSLDPEHKEKSSLVEKLNVTAHTANKAIGIATLGMVIHHFVHMVSTLAFIETLALVATSYIAALSVLLIAVPRIVNRRNLSVFKKSIMFQNVKKVADTGLINEQVKTQSLKSVLSLTELCMHAKQLVTHRPDIVIAALLISLRGKQDKDGNDLAKSLEKTVIKHGFRDLEITVNKLDKATLQSIYNISQDESVRTSKLVGPYVQKYTATIDLKITQSLRRTKQVTKEGTPPVLEHNKGGPSI</sequence>